<evidence type="ECO:0000256" key="1">
    <source>
        <dbReference type="SAM" id="MobiDB-lite"/>
    </source>
</evidence>
<feature type="compositionally biased region" description="Basic and acidic residues" evidence="1">
    <location>
        <begin position="188"/>
        <end position="200"/>
    </location>
</feature>
<dbReference type="InterPro" id="IPR052948">
    <property type="entry name" value="Low_temp-induced_all0457"/>
</dbReference>
<organism evidence="2 3">
    <name type="scientific">Mesorhizobium temperatum</name>
    <dbReference type="NCBI Taxonomy" id="241416"/>
    <lineage>
        <taxon>Bacteria</taxon>
        <taxon>Pseudomonadati</taxon>
        <taxon>Pseudomonadota</taxon>
        <taxon>Alphaproteobacteria</taxon>
        <taxon>Hyphomicrobiales</taxon>
        <taxon>Phyllobacteriaceae</taxon>
        <taxon>Mesorhizobium</taxon>
    </lineage>
</organism>
<dbReference type="EMBL" id="NPKJ01000048">
    <property type="protein sequence ID" value="PAQ08451.1"/>
    <property type="molecule type" value="Genomic_DNA"/>
</dbReference>
<sequence length="200" mass="20175">MKTVTGLFDNYDDASNAVGELEATGIPHSDISIVANNSSDWYDDDRSEAAEDAAGGAGIGAVVGGTGGLLTGLGIMAIPGVGPVVAAGWLAATAVGALAGAAVGGAAGGIIGALTDSGVPESDAHVYAEGIRRGGTLVTAKVADELVPSVEQILSQSRSVDVAERRRDYEAGGWTGFDADAEDYTPDEIERDRARDGNRL</sequence>
<accession>A0A271LJZ0</accession>
<proteinExistence type="predicted"/>
<evidence type="ECO:0000313" key="3">
    <source>
        <dbReference type="Proteomes" id="UP000216442"/>
    </source>
</evidence>
<dbReference type="PANTHER" id="PTHR36109">
    <property type="entry name" value="MEMBRANE PROTEIN-RELATED"/>
    <property type="match status" value="1"/>
</dbReference>
<feature type="region of interest" description="Disordered" evidence="1">
    <location>
        <begin position="173"/>
        <end position="200"/>
    </location>
</feature>
<name>A0A271LJZ0_9HYPH</name>
<gene>
    <name evidence="2" type="ORF">CIT26_16040</name>
</gene>
<keyword evidence="3" id="KW-1185">Reference proteome</keyword>
<dbReference type="OrthoDB" id="8455189at2"/>
<dbReference type="RefSeq" id="WP_095493495.1">
    <property type="nucleotide sequence ID" value="NZ_NPKJ01000048.1"/>
</dbReference>
<dbReference type="AlphaFoldDB" id="A0A271LJZ0"/>
<dbReference type="PANTHER" id="PTHR36109:SF2">
    <property type="entry name" value="MEMBRANE PROTEIN"/>
    <property type="match status" value="1"/>
</dbReference>
<dbReference type="Proteomes" id="UP000216442">
    <property type="component" value="Unassembled WGS sequence"/>
</dbReference>
<comment type="caution">
    <text evidence="2">The sequence shown here is derived from an EMBL/GenBank/DDBJ whole genome shotgun (WGS) entry which is preliminary data.</text>
</comment>
<reference evidence="2 3" key="1">
    <citation type="submission" date="2017-08" db="EMBL/GenBank/DDBJ databases">
        <title>Mesorhizobium wenxinae sp. nov., a novel rhizobial species isolated from root nodules of chickpea (Cicer arietinum L.).</title>
        <authorList>
            <person name="Zhang J."/>
        </authorList>
    </citation>
    <scope>NUCLEOTIDE SEQUENCE [LARGE SCALE GENOMIC DNA]</scope>
    <source>
        <strain evidence="2 3">SDW018</strain>
    </source>
</reference>
<evidence type="ECO:0000313" key="2">
    <source>
        <dbReference type="EMBL" id="PAQ08451.1"/>
    </source>
</evidence>
<protein>
    <recommendedName>
        <fullName evidence="4">General stress protein 17M-like domain-containing protein</fullName>
    </recommendedName>
</protein>
<evidence type="ECO:0008006" key="4">
    <source>
        <dbReference type="Google" id="ProtNLM"/>
    </source>
</evidence>